<dbReference type="InterPro" id="IPR049560">
    <property type="entry name" value="MeTrfase_RsmB-F_NOP2_cat"/>
</dbReference>
<evidence type="ECO:0000256" key="3">
    <source>
        <dbReference type="ARBA" id="ARBA00022679"/>
    </source>
</evidence>
<dbReference type="EMBL" id="SGJB01000011">
    <property type="protein sequence ID" value="TQQ84411.1"/>
    <property type="molecule type" value="Genomic_DNA"/>
</dbReference>
<evidence type="ECO:0000313" key="9">
    <source>
        <dbReference type="Proteomes" id="UP000317863"/>
    </source>
</evidence>
<dbReference type="SUPFAM" id="SSF53335">
    <property type="entry name" value="S-adenosyl-L-methionine-dependent methyltransferases"/>
    <property type="match status" value="1"/>
</dbReference>
<dbReference type="PRINTS" id="PR02008">
    <property type="entry name" value="RCMTFAMILY"/>
</dbReference>
<dbReference type="Gene3D" id="3.30.70.1170">
    <property type="entry name" value="Sun protein, domain 3"/>
    <property type="match status" value="1"/>
</dbReference>
<dbReference type="GO" id="GO:0003723">
    <property type="term" value="F:RNA binding"/>
    <property type="evidence" value="ECO:0007669"/>
    <property type="project" value="UniProtKB-UniRule"/>
</dbReference>
<feature type="active site" description="Nucleophile" evidence="6">
    <location>
        <position position="233"/>
    </location>
</feature>
<feature type="domain" description="SAM-dependent MTase RsmB/NOP-type" evidence="7">
    <location>
        <begin position="23"/>
        <end position="293"/>
    </location>
</feature>
<dbReference type="Gene3D" id="2.30.130.60">
    <property type="match status" value="1"/>
</dbReference>
<keyword evidence="9" id="KW-1185">Reference proteome</keyword>
<dbReference type="GO" id="GO:0008757">
    <property type="term" value="F:S-adenosylmethionine-dependent methyltransferase activity"/>
    <property type="evidence" value="ECO:0007669"/>
    <property type="project" value="InterPro"/>
</dbReference>
<dbReference type="InterPro" id="IPR031341">
    <property type="entry name" value="Methyltr_RsmF_N"/>
</dbReference>
<dbReference type="Pfam" id="PF01189">
    <property type="entry name" value="Methyltr_RsmB-F"/>
    <property type="match status" value="1"/>
</dbReference>
<dbReference type="PROSITE" id="PS51686">
    <property type="entry name" value="SAM_MT_RSMB_NOP"/>
    <property type="match status" value="1"/>
</dbReference>
<evidence type="ECO:0000256" key="5">
    <source>
        <dbReference type="ARBA" id="ARBA00022884"/>
    </source>
</evidence>
<proteinExistence type="inferred from homology"/>
<dbReference type="InterPro" id="IPR027391">
    <property type="entry name" value="Nol1_Nop2_Fmu_2"/>
</dbReference>
<dbReference type="GO" id="GO:0001510">
    <property type="term" value="P:RNA methylation"/>
    <property type="evidence" value="ECO:0007669"/>
    <property type="project" value="InterPro"/>
</dbReference>
<protein>
    <submittedName>
        <fullName evidence="8">NOL1/NOP2/sun family putative RNA methylase</fullName>
    </submittedName>
</protein>
<keyword evidence="4 6" id="KW-0949">S-adenosyl-L-methionine</keyword>
<comment type="similarity">
    <text evidence="6">Belongs to the class I-like SAM-binding methyltransferase superfamily. RsmB/NOP family.</text>
</comment>
<evidence type="ECO:0000256" key="4">
    <source>
        <dbReference type="ARBA" id="ARBA00022691"/>
    </source>
</evidence>
<keyword evidence="5 6" id="KW-0694">RNA-binding</keyword>
<keyword evidence="2 6" id="KW-0489">Methyltransferase</keyword>
<feature type="binding site" evidence="6">
    <location>
        <position position="162"/>
    </location>
    <ligand>
        <name>S-adenosyl-L-methionine</name>
        <dbReference type="ChEBI" id="CHEBI:59789"/>
    </ligand>
</feature>
<dbReference type="Pfam" id="PF13636">
    <property type="entry name" value="Methyltranf_PUA"/>
    <property type="match status" value="1"/>
</dbReference>
<reference evidence="8 9" key="1">
    <citation type="submission" date="2019-02" db="EMBL/GenBank/DDBJ databases">
        <title>Peptostreptococcaceae bacterium ZHW00191 nov., a new bacterium isolated from the human gut.</title>
        <authorList>
            <person name="Zhou H.-W."/>
            <person name="Chen X.-J."/>
        </authorList>
    </citation>
    <scope>NUCLEOTIDE SEQUENCE [LARGE SCALE GENOMIC DNA]</scope>
    <source>
        <strain evidence="8 9">ZHW00191</strain>
    </source>
</reference>
<dbReference type="InterPro" id="IPR029063">
    <property type="entry name" value="SAM-dependent_MTases_sf"/>
</dbReference>
<gene>
    <name evidence="8" type="ORF">EXD82_06885</name>
</gene>
<dbReference type="AlphaFoldDB" id="A0A544QUN3"/>
<keyword evidence="1" id="KW-0963">Cytoplasm</keyword>
<evidence type="ECO:0000313" key="8">
    <source>
        <dbReference type="EMBL" id="TQQ84411.1"/>
    </source>
</evidence>
<dbReference type="InterPro" id="IPR031340">
    <property type="entry name" value="RsmF_methylt_CI"/>
</dbReference>
<dbReference type="RefSeq" id="WP_142536230.1">
    <property type="nucleotide sequence ID" value="NZ_SGJB01000011.1"/>
</dbReference>
<dbReference type="Proteomes" id="UP000317863">
    <property type="component" value="Unassembled WGS sequence"/>
</dbReference>
<dbReference type="CDD" id="cd02440">
    <property type="entry name" value="AdoMet_MTases"/>
    <property type="match status" value="1"/>
</dbReference>
<evidence type="ECO:0000256" key="1">
    <source>
        <dbReference type="ARBA" id="ARBA00022490"/>
    </source>
</evidence>
<dbReference type="GO" id="GO:0008173">
    <property type="term" value="F:RNA methyltransferase activity"/>
    <property type="evidence" value="ECO:0007669"/>
    <property type="project" value="InterPro"/>
</dbReference>
<organism evidence="8 9">
    <name type="scientific">Peptacetobacter hominis</name>
    <dbReference type="NCBI Taxonomy" id="2743610"/>
    <lineage>
        <taxon>Bacteria</taxon>
        <taxon>Bacillati</taxon>
        <taxon>Bacillota</taxon>
        <taxon>Clostridia</taxon>
        <taxon>Peptostreptococcales</taxon>
        <taxon>Peptostreptococcaceae</taxon>
        <taxon>Peptacetobacter</taxon>
    </lineage>
</organism>
<dbReference type="Pfam" id="PF17125">
    <property type="entry name" value="Methyltr_RsmF_N"/>
    <property type="match status" value="1"/>
</dbReference>
<evidence type="ECO:0000256" key="2">
    <source>
        <dbReference type="ARBA" id="ARBA00022603"/>
    </source>
</evidence>
<dbReference type="Pfam" id="PF17126">
    <property type="entry name" value="RsmF_methylt_CI"/>
    <property type="match status" value="1"/>
</dbReference>
<dbReference type="Gene3D" id="3.40.50.150">
    <property type="entry name" value="Vaccinia Virus protein VP39"/>
    <property type="match status" value="1"/>
</dbReference>
<keyword evidence="3 6" id="KW-0808">Transferase</keyword>
<name>A0A544QUN3_9FIRM</name>
<dbReference type="GO" id="GO:0006396">
    <property type="term" value="P:RNA processing"/>
    <property type="evidence" value="ECO:0007669"/>
    <property type="project" value="InterPro"/>
</dbReference>
<dbReference type="OrthoDB" id="9810297at2"/>
<feature type="binding site" evidence="6">
    <location>
        <position position="180"/>
    </location>
    <ligand>
        <name>S-adenosyl-L-methionine</name>
        <dbReference type="ChEBI" id="CHEBI:59789"/>
    </ligand>
</feature>
<dbReference type="NCBIfam" id="TIGR00446">
    <property type="entry name" value="nop2p"/>
    <property type="match status" value="1"/>
</dbReference>
<dbReference type="InterPro" id="IPR001678">
    <property type="entry name" value="MeTrfase_RsmB-F_NOP2_dom"/>
</dbReference>
<accession>A0A544QUN3</accession>
<comment type="caution">
    <text evidence="8">The sequence shown here is derived from an EMBL/GenBank/DDBJ whole genome shotgun (WGS) entry which is preliminary data.</text>
</comment>
<dbReference type="PANTHER" id="PTHR22807:SF30">
    <property type="entry name" value="28S RRNA (CYTOSINE(4447)-C(5))-METHYLTRANSFERASE-RELATED"/>
    <property type="match status" value="1"/>
</dbReference>
<dbReference type="PANTHER" id="PTHR22807">
    <property type="entry name" value="NOP2 YEAST -RELATED NOL1/NOP2/FMU SUN DOMAIN-CONTAINING"/>
    <property type="match status" value="1"/>
</dbReference>
<dbReference type="InterPro" id="IPR023267">
    <property type="entry name" value="RCMT"/>
</dbReference>
<dbReference type="InterPro" id="IPR011023">
    <property type="entry name" value="Nop2p"/>
</dbReference>
<evidence type="ECO:0000256" key="6">
    <source>
        <dbReference type="PROSITE-ProRule" id="PRU01023"/>
    </source>
</evidence>
<feature type="binding site" evidence="6">
    <location>
        <begin position="111"/>
        <end position="117"/>
    </location>
    <ligand>
        <name>S-adenosyl-L-methionine</name>
        <dbReference type="ChEBI" id="CHEBI:59789"/>
    </ligand>
</feature>
<sequence>MLKLPERFLNDVKEILKDEYDEFIKSYDMPKTTALRVNTMKSDITEISKELEYSFREVEWAKEGFYYNEEEIRPGRNPLHDAGAYYLQEPSAMSVIPLADIKPGQKVLDMCAAPGGKSTYILSKLENTGILVSNEINKQRIKALGENMERFGASNCIITNTDSASLKKVFKGYFDRVVIDAPCSGEGMFRKDEVAIEDWSYAKVLECSSIQKEIIKDGYDMLKEGGVLVYSTCTFSKEENEDIINGFVEECDGAELIQMHRLWPHKIEGEGHFAAKIIKNETEKCKTKDLSRVKEPKEIKFYRDFEKKFMNISLEGNFVLRGENLYLMPENAPDTGKIKLLRYGLHLGVMKKNRFEPSHALSHYLKIEDVKGYEDFDSKSEEIASYLKGDTINTGKSRGWIIVSVNGVPLGWGKENGGIIKNHYPKGLRRVYLPGNML</sequence>
<evidence type="ECO:0000259" key="7">
    <source>
        <dbReference type="PROSITE" id="PS51686"/>
    </source>
</evidence>
<feature type="binding site" evidence="6">
    <location>
        <position position="135"/>
    </location>
    <ligand>
        <name>S-adenosyl-L-methionine</name>
        <dbReference type="ChEBI" id="CHEBI:59789"/>
    </ligand>
</feature>
<dbReference type="CDD" id="cd21147">
    <property type="entry name" value="RsmF_methylt_CTD1"/>
    <property type="match status" value="1"/>
</dbReference>